<keyword evidence="3" id="KW-1185">Reference proteome</keyword>
<gene>
    <name evidence="2" type="ORF">BZG74_11940</name>
</gene>
<organism evidence="2 3">
    <name type="scientific">Salinivibrio sharmensis</name>
    <dbReference type="NCBI Taxonomy" id="390883"/>
    <lineage>
        <taxon>Bacteria</taxon>
        <taxon>Pseudomonadati</taxon>
        <taxon>Pseudomonadota</taxon>
        <taxon>Gammaproteobacteria</taxon>
        <taxon>Vibrionales</taxon>
        <taxon>Vibrionaceae</taxon>
        <taxon>Salinivibrio</taxon>
    </lineage>
</organism>
<evidence type="ECO:0000313" key="3">
    <source>
        <dbReference type="Proteomes" id="UP000188627"/>
    </source>
</evidence>
<evidence type="ECO:0000313" key="2">
    <source>
        <dbReference type="EMBL" id="OOE86791.1"/>
    </source>
</evidence>
<name>A0ABX3KCY6_9GAMM</name>
<keyword evidence="1" id="KW-0472">Membrane</keyword>
<keyword evidence="1" id="KW-0812">Transmembrane</keyword>
<dbReference type="Proteomes" id="UP000188627">
    <property type="component" value="Unassembled WGS sequence"/>
</dbReference>
<accession>A0ABX3KCY6</accession>
<protein>
    <submittedName>
        <fullName evidence="2">Uncharacterized protein</fullName>
    </submittedName>
</protein>
<proteinExistence type="predicted"/>
<sequence length="211" mass="24534">MNQDDINALSYLDTIIASLALVVALIAALYARISANSTKFTAKLAEQTLYQSKLVAVQSYPSVDFVEIVDEKTDSPKLRFMIYNVYDRPIKLESVQVYIYDCKPRTLRNLYKHYTEGLDLDFRLAEGVHWNPLGDLEPKLYYKKDAAQFRIIKDQESILVSVREINNFKNQHLKVIIRTNISEQTLKFDTYGSNLLFEVNSNIQYHIKRLR</sequence>
<dbReference type="RefSeq" id="WP_077772800.1">
    <property type="nucleotide sequence ID" value="NZ_MUFC01000013.1"/>
</dbReference>
<comment type="caution">
    <text evidence="2">The sequence shown here is derived from an EMBL/GenBank/DDBJ whole genome shotgun (WGS) entry which is preliminary data.</text>
</comment>
<feature type="transmembrane region" description="Helical" evidence="1">
    <location>
        <begin position="15"/>
        <end position="33"/>
    </location>
</feature>
<evidence type="ECO:0000256" key="1">
    <source>
        <dbReference type="SAM" id="Phobius"/>
    </source>
</evidence>
<keyword evidence="1" id="KW-1133">Transmembrane helix</keyword>
<reference evidence="3" key="1">
    <citation type="submission" date="2017-01" db="EMBL/GenBank/DDBJ databases">
        <title>Draft genome of the species Salinivibrio sharmensis.</title>
        <authorList>
            <person name="Lopez-Hermoso C."/>
            <person name="De La Haba R."/>
            <person name="Sanchez-Porro C."/>
            <person name="Ventosa A."/>
        </authorList>
    </citation>
    <scope>NUCLEOTIDE SEQUENCE [LARGE SCALE GENOMIC DNA]</scope>
    <source>
        <strain evidence="3">CBH463</strain>
    </source>
</reference>
<dbReference type="EMBL" id="MUFC01000013">
    <property type="protein sequence ID" value="OOE86791.1"/>
    <property type="molecule type" value="Genomic_DNA"/>
</dbReference>